<keyword evidence="8 15" id="KW-1133">Transmembrane helix</keyword>
<dbReference type="InterPro" id="IPR009057">
    <property type="entry name" value="Homeodomain-like_sf"/>
</dbReference>
<keyword evidence="6 13" id="KW-0812">Transmembrane</keyword>
<evidence type="ECO:0000256" key="14">
    <source>
        <dbReference type="SAM" id="MobiDB-lite"/>
    </source>
</evidence>
<comment type="pathway">
    <text evidence="2">Lipid metabolism; sphingolipid metabolism.</text>
</comment>
<evidence type="ECO:0000256" key="12">
    <source>
        <dbReference type="PROSITE-ProRule" id="PRU00108"/>
    </source>
</evidence>
<evidence type="ECO:0000256" key="10">
    <source>
        <dbReference type="ARBA" id="ARBA00023136"/>
    </source>
</evidence>
<dbReference type="PIRSF" id="PIRSF005225">
    <property type="entry name" value="LAG1_LAC1"/>
    <property type="match status" value="1"/>
</dbReference>
<evidence type="ECO:0000256" key="3">
    <source>
        <dbReference type="ARBA" id="ARBA00004991"/>
    </source>
</evidence>
<proteinExistence type="predicted"/>
<dbReference type="InterPro" id="IPR016439">
    <property type="entry name" value="Lag1/Lac1-like"/>
</dbReference>
<feature type="transmembrane region" description="Helical" evidence="15">
    <location>
        <begin position="289"/>
        <end position="309"/>
    </location>
</feature>
<comment type="caution">
    <text evidence="18">The sequence shown here is derived from an EMBL/GenBank/DDBJ whole genome shotgun (WGS) entry which is preliminary data.</text>
</comment>
<comment type="subcellular location">
    <subcellularLocation>
        <location evidence="1">Endoplasmic reticulum membrane</location>
        <topology evidence="1">Multi-pass membrane protein</topology>
    </subcellularLocation>
    <subcellularLocation>
        <location evidence="12">Nucleus</location>
    </subcellularLocation>
</comment>
<evidence type="ECO:0000256" key="2">
    <source>
        <dbReference type="ARBA" id="ARBA00004760"/>
    </source>
</evidence>
<evidence type="ECO:0000256" key="13">
    <source>
        <dbReference type="PROSITE-ProRule" id="PRU00205"/>
    </source>
</evidence>
<evidence type="ECO:0000256" key="11">
    <source>
        <dbReference type="ARBA" id="ARBA00049036"/>
    </source>
</evidence>
<dbReference type="GO" id="GO:0050291">
    <property type="term" value="F:sphingosine N-acyltransferase activity"/>
    <property type="evidence" value="ECO:0007669"/>
    <property type="project" value="InterPro"/>
</dbReference>
<dbReference type="PANTHER" id="PTHR12560">
    <property type="entry name" value="LONGEVITY ASSURANCE FACTOR 1 LAG1"/>
    <property type="match status" value="1"/>
</dbReference>
<evidence type="ECO:0000256" key="15">
    <source>
        <dbReference type="SAM" id="Phobius"/>
    </source>
</evidence>
<reference evidence="18" key="1">
    <citation type="thesis" date="2020" institute="ProQuest LLC" country="789 East Eisenhower Parkway, Ann Arbor, MI, USA">
        <title>Comparative Genomics and Chromosome Evolution.</title>
        <authorList>
            <person name="Mudd A.B."/>
        </authorList>
    </citation>
    <scope>NUCLEOTIDE SEQUENCE</scope>
    <source>
        <strain evidence="18">237g6f4</strain>
        <tissue evidence="18">Blood</tissue>
    </source>
</reference>
<comment type="catalytic activity">
    <reaction evidence="11">
        <text>sphinganine + octadecanoyl-CoA = N-(octadecanoyl)-sphinganine + CoA + H(+)</text>
        <dbReference type="Rhea" id="RHEA:36547"/>
        <dbReference type="ChEBI" id="CHEBI:15378"/>
        <dbReference type="ChEBI" id="CHEBI:57287"/>
        <dbReference type="ChEBI" id="CHEBI:57394"/>
        <dbReference type="ChEBI" id="CHEBI:57817"/>
        <dbReference type="ChEBI" id="CHEBI:67033"/>
    </reaction>
    <physiologicalReaction direction="left-to-right" evidence="11">
        <dbReference type="Rhea" id="RHEA:36548"/>
    </physiologicalReaction>
</comment>
<keyword evidence="12" id="KW-0371">Homeobox</keyword>
<evidence type="ECO:0000259" key="16">
    <source>
        <dbReference type="PROSITE" id="PS50071"/>
    </source>
</evidence>
<keyword evidence="12" id="KW-0539">Nucleus</keyword>
<keyword evidence="7" id="KW-0256">Endoplasmic reticulum</keyword>
<keyword evidence="9" id="KW-0443">Lipid metabolism</keyword>
<dbReference type="PANTHER" id="PTHR12560:SF6">
    <property type="entry name" value="CERAMIDE SYNTHASE 4"/>
    <property type="match status" value="1"/>
</dbReference>
<feature type="domain" description="Homeobox" evidence="16">
    <location>
        <begin position="96"/>
        <end position="157"/>
    </location>
</feature>
<feature type="transmembrane region" description="Helical" evidence="15">
    <location>
        <begin position="169"/>
        <end position="189"/>
    </location>
</feature>
<name>A0AAV7D9T9_ENGPU</name>
<evidence type="ECO:0008006" key="20">
    <source>
        <dbReference type="Google" id="ProtNLM"/>
    </source>
</evidence>
<keyword evidence="10 13" id="KW-0472">Membrane</keyword>
<accession>A0AAV7D9T9</accession>
<feature type="compositionally biased region" description="Polar residues" evidence="14">
    <location>
        <begin position="392"/>
        <end position="403"/>
    </location>
</feature>
<feature type="region of interest" description="Disordered" evidence="14">
    <location>
        <begin position="372"/>
        <end position="421"/>
    </location>
</feature>
<sequence>MLRSCGDLSCPTPVYPLLLPSGVIQLGVSMDTLLNQWLWRHEYWLPPGITWEDMKETEDFQYPRPRDLLFGVPCAFLLTALRFVFERFVALPLSRKMGVREKYKRKPSVKPILEEFYSRKGKHPSEIEVRYLSAESKMQIRQVEHWFRCRRNQDRPSVTKKFCEASWRFTMYLISFLTGFVVLINKPWFWDQQEFWTDYPYQPLEISLYIYYMLQLGFYSSMLLTLAFDIKRKDLKEQIVHHFATIFLITFSYCANYIRAGTLVMLLHDAADYFLELAKMCNYSKWKRTCIALFIIFALVFSITRLFLLPTRVIYSTYYSSMLIFEPFFGYYFFNSLLMTLQILHFFWAYMILRMICRFIFTGTVDNDVRSDVEESEGSGEENSSKSEMETKTGNSNNNTVSRKTQDNGVGKINNGHSKTS</sequence>
<dbReference type="GO" id="GO:0046513">
    <property type="term" value="P:ceramide biosynthetic process"/>
    <property type="evidence" value="ECO:0007669"/>
    <property type="project" value="InterPro"/>
</dbReference>
<dbReference type="Gene3D" id="1.10.10.60">
    <property type="entry name" value="Homeodomain-like"/>
    <property type="match status" value="1"/>
</dbReference>
<dbReference type="PROSITE" id="PS50071">
    <property type="entry name" value="HOMEOBOX_2"/>
    <property type="match status" value="1"/>
</dbReference>
<evidence type="ECO:0000256" key="5">
    <source>
        <dbReference type="ARBA" id="ARBA00022679"/>
    </source>
</evidence>
<dbReference type="Pfam" id="PF03798">
    <property type="entry name" value="TRAM_LAG1_CLN8"/>
    <property type="match status" value="1"/>
</dbReference>
<organism evidence="18 19">
    <name type="scientific">Engystomops pustulosus</name>
    <name type="common">Tungara frog</name>
    <name type="synonym">Physalaemus pustulosus</name>
    <dbReference type="NCBI Taxonomy" id="76066"/>
    <lineage>
        <taxon>Eukaryota</taxon>
        <taxon>Metazoa</taxon>
        <taxon>Chordata</taxon>
        <taxon>Craniata</taxon>
        <taxon>Vertebrata</taxon>
        <taxon>Euteleostomi</taxon>
        <taxon>Amphibia</taxon>
        <taxon>Batrachia</taxon>
        <taxon>Anura</taxon>
        <taxon>Neobatrachia</taxon>
        <taxon>Hyloidea</taxon>
        <taxon>Leptodactylidae</taxon>
        <taxon>Leiuperinae</taxon>
        <taxon>Engystomops</taxon>
    </lineage>
</organism>
<dbReference type="PROSITE" id="PS50922">
    <property type="entry name" value="TLC"/>
    <property type="match status" value="1"/>
</dbReference>
<dbReference type="GO" id="GO:0003677">
    <property type="term" value="F:DNA binding"/>
    <property type="evidence" value="ECO:0007669"/>
    <property type="project" value="UniProtKB-UniRule"/>
</dbReference>
<dbReference type="SUPFAM" id="SSF46689">
    <property type="entry name" value="Homeodomain-like"/>
    <property type="match status" value="1"/>
</dbReference>
<evidence type="ECO:0000259" key="17">
    <source>
        <dbReference type="PROSITE" id="PS50922"/>
    </source>
</evidence>
<gene>
    <name evidence="18" type="ORF">GDO81_000987</name>
</gene>
<dbReference type="SMART" id="SM00389">
    <property type="entry name" value="HOX"/>
    <property type="match status" value="1"/>
</dbReference>
<dbReference type="FunFam" id="1.10.10.60:FF:000020">
    <property type="entry name" value="Ceramide synthase 5"/>
    <property type="match status" value="1"/>
</dbReference>
<feature type="transmembrane region" description="Helical" evidence="15">
    <location>
        <begin position="68"/>
        <end position="85"/>
    </location>
</feature>
<dbReference type="EMBL" id="WNYA01000001">
    <property type="protein sequence ID" value="KAG8593913.1"/>
    <property type="molecule type" value="Genomic_DNA"/>
</dbReference>
<dbReference type="InterPro" id="IPR001356">
    <property type="entry name" value="HD"/>
</dbReference>
<keyword evidence="12" id="KW-0238">DNA-binding</keyword>
<feature type="transmembrane region" description="Helical" evidence="15">
    <location>
        <begin position="329"/>
        <end position="353"/>
    </location>
</feature>
<feature type="domain" description="TLC" evidence="17">
    <location>
        <begin position="160"/>
        <end position="361"/>
    </location>
</feature>
<dbReference type="InterPro" id="IPR006634">
    <property type="entry name" value="TLC-dom"/>
</dbReference>
<evidence type="ECO:0000313" key="19">
    <source>
        <dbReference type="Proteomes" id="UP000824782"/>
    </source>
</evidence>
<evidence type="ECO:0000256" key="9">
    <source>
        <dbReference type="ARBA" id="ARBA00023098"/>
    </source>
</evidence>
<dbReference type="GO" id="GO:0005634">
    <property type="term" value="C:nucleus"/>
    <property type="evidence" value="ECO:0007669"/>
    <property type="project" value="UniProtKB-SubCell"/>
</dbReference>
<dbReference type="CDD" id="cd00086">
    <property type="entry name" value="homeodomain"/>
    <property type="match status" value="1"/>
</dbReference>
<keyword evidence="5" id="KW-0808">Transferase</keyword>
<evidence type="ECO:0000256" key="8">
    <source>
        <dbReference type="ARBA" id="ARBA00022989"/>
    </source>
</evidence>
<evidence type="ECO:0000256" key="7">
    <source>
        <dbReference type="ARBA" id="ARBA00022824"/>
    </source>
</evidence>
<comment type="pathway">
    <text evidence="3">Sphingolipid metabolism.</text>
</comment>
<evidence type="ECO:0000256" key="4">
    <source>
        <dbReference type="ARBA" id="ARBA00022516"/>
    </source>
</evidence>
<evidence type="ECO:0000256" key="1">
    <source>
        <dbReference type="ARBA" id="ARBA00004477"/>
    </source>
</evidence>
<dbReference type="SMART" id="SM00724">
    <property type="entry name" value="TLC"/>
    <property type="match status" value="1"/>
</dbReference>
<feature type="DNA-binding region" description="Homeobox" evidence="12">
    <location>
        <begin position="98"/>
        <end position="158"/>
    </location>
</feature>
<keyword evidence="19" id="KW-1185">Reference proteome</keyword>
<dbReference type="Proteomes" id="UP000824782">
    <property type="component" value="Unassembled WGS sequence"/>
</dbReference>
<feature type="transmembrane region" description="Helical" evidence="15">
    <location>
        <begin position="209"/>
        <end position="228"/>
    </location>
</feature>
<evidence type="ECO:0000313" key="18">
    <source>
        <dbReference type="EMBL" id="KAG8593913.1"/>
    </source>
</evidence>
<dbReference type="AlphaFoldDB" id="A0AAV7D9T9"/>
<evidence type="ECO:0000256" key="6">
    <source>
        <dbReference type="ARBA" id="ARBA00022692"/>
    </source>
</evidence>
<dbReference type="GO" id="GO:0005789">
    <property type="term" value="C:endoplasmic reticulum membrane"/>
    <property type="evidence" value="ECO:0007669"/>
    <property type="project" value="UniProtKB-SubCell"/>
</dbReference>
<keyword evidence="4" id="KW-0444">Lipid biosynthesis</keyword>
<protein>
    <recommendedName>
        <fullName evidence="20">Ceramide synthase 2-like</fullName>
    </recommendedName>
</protein>